<keyword evidence="1" id="KW-0812">Transmembrane</keyword>
<feature type="transmembrane region" description="Helical" evidence="1">
    <location>
        <begin position="77"/>
        <end position="97"/>
    </location>
</feature>
<evidence type="ECO:0000256" key="1">
    <source>
        <dbReference type="SAM" id="Phobius"/>
    </source>
</evidence>
<dbReference type="InParanoid" id="A0A1B6PGS9"/>
<keyword evidence="1" id="KW-0472">Membrane</keyword>
<gene>
    <name evidence="2" type="ORF">SORBI_3007G098200</name>
</gene>
<dbReference type="EMBL" id="CM000766">
    <property type="protein sequence ID" value="KXG24893.1"/>
    <property type="molecule type" value="Genomic_DNA"/>
</dbReference>
<reference evidence="3" key="2">
    <citation type="journal article" date="2018" name="Plant J.">
        <title>The Sorghum bicolor reference genome: improved assembly, gene annotations, a transcriptome atlas, and signatures of genome organization.</title>
        <authorList>
            <person name="McCormick R.F."/>
            <person name="Truong S.K."/>
            <person name="Sreedasyam A."/>
            <person name="Jenkins J."/>
            <person name="Shu S."/>
            <person name="Sims D."/>
            <person name="Kennedy M."/>
            <person name="Amirebrahimi M."/>
            <person name="Weers B.D."/>
            <person name="McKinley B."/>
            <person name="Mattison A."/>
            <person name="Morishige D.T."/>
            <person name="Grimwood J."/>
            <person name="Schmutz J."/>
            <person name="Mullet J.E."/>
        </authorList>
    </citation>
    <scope>NUCLEOTIDE SEQUENCE [LARGE SCALE GENOMIC DNA]</scope>
    <source>
        <strain evidence="3">cv. BTx623</strain>
    </source>
</reference>
<protein>
    <submittedName>
        <fullName evidence="2">Uncharacterized protein</fullName>
    </submittedName>
</protein>
<evidence type="ECO:0000313" key="3">
    <source>
        <dbReference type="Proteomes" id="UP000000768"/>
    </source>
</evidence>
<dbReference type="Gramene" id="KXG24893">
    <property type="protein sequence ID" value="KXG24893"/>
    <property type="gene ID" value="SORBI_3007G098200"/>
</dbReference>
<proteinExistence type="predicted"/>
<keyword evidence="3" id="KW-1185">Reference proteome</keyword>
<sequence>MPDSSARQRKVESPGEEDKFTYIAVMMKINLPTLLCCCTWKQGMGQMLAYFPLFLEQFFSNFECSLSEFLSRKNFDILFVSGAGVTILFDLCARVPLIMSNVTKNKKI</sequence>
<evidence type="ECO:0000313" key="2">
    <source>
        <dbReference type="EMBL" id="KXG24893.1"/>
    </source>
</evidence>
<dbReference type="Proteomes" id="UP000000768">
    <property type="component" value="Chromosome 7"/>
</dbReference>
<keyword evidence="1" id="KW-1133">Transmembrane helix</keyword>
<organism evidence="2 3">
    <name type="scientific">Sorghum bicolor</name>
    <name type="common">Sorghum</name>
    <name type="synonym">Sorghum vulgare</name>
    <dbReference type="NCBI Taxonomy" id="4558"/>
    <lineage>
        <taxon>Eukaryota</taxon>
        <taxon>Viridiplantae</taxon>
        <taxon>Streptophyta</taxon>
        <taxon>Embryophyta</taxon>
        <taxon>Tracheophyta</taxon>
        <taxon>Spermatophyta</taxon>
        <taxon>Magnoliopsida</taxon>
        <taxon>Liliopsida</taxon>
        <taxon>Poales</taxon>
        <taxon>Poaceae</taxon>
        <taxon>PACMAD clade</taxon>
        <taxon>Panicoideae</taxon>
        <taxon>Andropogonodae</taxon>
        <taxon>Andropogoneae</taxon>
        <taxon>Sorghinae</taxon>
        <taxon>Sorghum</taxon>
    </lineage>
</organism>
<dbReference type="AlphaFoldDB" id="A0A1B6PGS9"/>
<reference evidence="2 3" key="1">
    <citation type="journal article" date="2009" name="Nature">
        <title>The Sorghum bicolor genome and the diversification of grasses.</title>
        <authorList>
            <person name="Paterson A.H."/>
            <person name="Bowers J.E."/>
            <person name="Bruggmann R."/>
            <person name="Dubchak I."/>
            <person name="Grimwood J."/>
            <person name="Gundlach H."/>
            <person name="Haberer G."/>
            <person name="Hellsten U."/>
            <person name="Mitros T."/>
            <person name="Poliakov A."/>
            <person name="Schmutz J."/>
            <person name="Spannagl M."/>
            <person name="Tang H."/>
            <person name="Wang X."/>
            <person name="Wicker T."/>
            <person name="Bharti A.K."/>
            <person name="Chapman J."/>
            <person name="Feltus F.A."/>
            <person name="Gowik U."/>
            <person name="Grigoriev I.V."/>
            <person name="Lyons E."/>
            <person name="Maher C.A."/>
            <person name="Martis M."/>
            <person name="Narechania A."/>
            <person name="Otillar R.P."/>
            <person name="Penning B.W."/>
            <person name="Salamov A.A."/>
            <person name="Wang Y."/>
            <person name="Zhang L."/>
            <person name="Carpita N.C."/>
            <person name="Freeling M."/>
            <person name="Gingle A.R."/>
            <person name="Hash C.T."/>
            <person name="Keller B."/>
            <person name="Klein P."/>
            <person name="Kresovich S."/>
            <person name="McCann M.C."/>
            <person name="Ming R."/>
            <person name="Peterson D.G."/>
            <person name="Mehboob-ur-Rahman"/>
            <person name="Ware D."/>
            <person name="Westhoff P."/>
            <person name="Mayer K.F."/>
            <person name="Messing J."/>
            <person name="Rokhsar D.S."/>
        </authorList>
    </citation>
    <scope>NUCLEOTIDE SEQUENCE [LARGE SCALE GENOMIC DNA]</scope>
    <source>
        <strain evidence="3">cv. BTx623</strain>
    </source>
</reference>
<accession>A0A1B6PGS9</accession>
<name>A0A1B6PGS9_SORBI</name>